<keyword evidence="2" id="KW-0812">Transmembrane</keyword>
<dbReference type="EMBL" id="KB445816">
    <property type="protein sequence ID" value="EMD31649.1"/>
    <property type="molecule type" value="Genomic_DNA"/>
</dbReference>
<gene>
    <name evidence="3" type="ORF">CERSUDRAFT_100112</name>
</gene>
<protein>
    <submittedName>
        <fullName evidence="3">Uncharacterized protein</fullName>
    </submittedName>
</protein>
<keyword evidence="2" id="KW-1133">Transmembrane helix</keyword>
<evidence type="ECO:0000256" key="2">
    <source>
        <dbReference type="SAM" id="Phobius"/>
    </source>
</evidence>
<dbReference type="Proteomes" id="UP000016930">
    <property type="component" value="Unassembled WGS sequence"/>
</dbReference>
<feature type="transmembrane region" description="Helical" evidence="2">
    <location>
        <begin position="58"/>
        <end position="80"/>
    </location>
</feature>
<feature type="region of interest" description="Disordered" evidence="1">
    <location>
        <begin position="17"/>
        <end position="41"/>
    </location>
</feature>
<name>M2P8E1_CERS8</name>
<evidence type="ECO:0000256" key="1">
    <source>
        <dbReference type="SAM" id="MobiDB-lite"/>
    </source>
</evidence>
<accession>M2P8E1</accession>
<dbReference type="AlphaFoldDB" id="M2P8E1"/>
<keyword evidence="4" id="KW-1185">Reference proteome</keyword>
<reference evidence="3 4" key="1">
    <citation type="journal article" date="2012" name="Proc. Natl. Acad. Sci. U.S.A.">
        <title>Comparative genomics of Ceriporiopsis subvermispora and Phanerochaete chrysosporium provide insight into selective ligninolysis.</title>
        <authorList>
            <person name="Fernandez-Fueyo E."/>
            <person name="Ruiz-Duenas F.J."/>
            <person name="Ferreira P."/>
            <person name="Floudas D."/>
            <person name="Hibbett D.S."/>
            <person name="Canessa P."/>
            <person name="Larrondo L.F."/>
            <person name="James T.Y."/>
            <person name="Seelenfreund D."/>
            <person name="Lobos S."/>
            <person name="Polanco R."/>
            <person name="Tello M."/>
            <person name="Honda Y."/>
            <person name="Watanabe T."/>
            <person name="Watanabe T."/>
            <person name="Ryu J.S."/>
            <person name="Kubicek C.P."/>
            <person name="Schmoll M."/>
            <person name="Gaskell J."/>
            <person name="Hammel K.E."/>
            <person name="St John F.J."/>
            <person name="Vanden Wymelenberg A."/>
            <person name="Sabat G."/>
            <person name="Splinter BonDurant S."/>
            <person name="Syed K."/>
            <person name="Yadav J.S."/>
            <person name="Doddapaneni H."/>
            <person name="Subramanian V."/>
            <person name="Lavin J.L."/>
            <person name="Oguiza J.A."/>
            <person name="Perez G."/>
            <person name="Pisabarro A.G."/>
            <person name="Ramirez L."/>
            <person name="Santoyo F."/>
            <person name="Master E."/>
            <person name="Coutinho P.M."/>
            <person name="Henrissat B."/>
            <person name="Lombard V."/>
            <person name="Magnuson J.K."/>
            <person name="Kuees U."/>
            <person name="Hori C."/>
            <person name="Igarashi K."/>
            <person name="Samejima M."/>
            <person name="Held B.W."/>
            <person name="Barry K.W."/>
            <person name="LaButti K.M."/>
            <person name="Lapidus A."/>
            <person name="Lindquist E.A."/>
            <person name="Lucas S.M."/>
            <person name="Riley R."/>
            <person name="Salamov A.A."/>
            <person name="Hoffmeister D."/>
            <person name="Schwenk D."/>
            <person name="Hadar Y."/>
            <person name="Yarden O."/>
            <person name="de Vries R.P."/>
            <person name="Wiebenga A."/>
            <person name="Stenlid J."/>
            <person name="Eastwood D."/>
            <person name="Grigoriev I.V."/>
            <person name="Berka R.M."/>
            <person name="Blanchette R.A."/>
            <person name="Kersten P."/>
            <person name="Martinez A.T."/>
            <person name="Vicuna R."/>
            <person name="Cullen D."/>
        </authorList>
    </citation>
    <scope>NUCLEOTIDE SEQUENCE [LARGE SCALE GENOMIC DNA]</scope>
    <source>
        <strain evidence="3 4">B</strain>
    </source>
</reference>
<evidence type="ECO:0000313" key="3">
    <source>
        <dbReference type="EMBL" id="EMD31649.1"/>
    </source>
</evidence>
<sequence>MPHLLYPRDQTLHAYTFPDASPRASTPDRAPPAPAPTSTLQRRASLRITEINGSPTGFIALVVALCLITVFASLGAFLLARVKPLPRLRLPFRRASAFSSPHPLDHDHIRPGPDTMRARLARIFGRRPDGWVRVDANAWSTDTDVEEFALAAALTCERSPPSSTTGVPTFAFAHGARHASRLASRRTRSKLNSCTRHTT</sequence>
<evidence type="ECO:0000313" key="4">
    <source>
        <dbReference type="Proteomes" id="UP000016930"/>
    </source>
</evidence>
<proteinExistence type="predicted"/>
<dbReference type="HOGENOM" id="CLU_1372034_0_0_1"/>
<keyword evidence="2" id="KW-0472">Membrane</keyword>
<organism evidence="3 4">
    <name type="scientific">Ceriporiopsis subvermispora (strain B)</name>
    <name type="common">White-rot fungus</name>
    <name type="synonym">Gelatoporia subvermispora</name>
    <dbReference type="NCBI Taxonomy" id="914234"/>
    <lineage>
        <taxon>Eukaryota</taxon>
        <taxon>Fungi</taxon>
        <taxon>Dikarya</taxon>
        <taxon>Basidiomycota</taxon>
        <taxon>Agaricomycotina</taxon>
        <taxon>Agaricomycetes</taxon>
        <taxon>Polyporales</taxon>
        <taxon>Gelatoporiaceae</taxon>
        <taxon>Gelatoporia</taxon>
    </lineage>
</organism>